<dbReference type="AlphaFoldDB" id="A0A845A561"/>
<evidence type="ECO:0000313" key="1">
    <source>
        <dbReference type="EMBL" id="MXO94296.1"/>
    </source>
</evidence>
<proteinExistence type="predicted"/>
<evidence type="ECO:0000313" key="2">
    <source>
        <dbReference type="Proteomes" id="UP000460626"/>
    </source>
</evidence>
<organism evidence="1 2">
    <name type="scientific">Aurantiacibacter arachoides</name>
    <dbReference type="NCBI Taxonomy" id="1850444"/>
    <lineage>
        <taxon>Bacteria</taxon>
        <taxon>Pseudomonadati</taxon>
        <taxon>Pseudomonadota</taxon>
        <taxon>Alphaproteobacteria</taxon>
        <taxon>Sphingomonadales</taxon>
        <taxon>Erythrobacteraceae</taxon>
        <taxon>Aurantiacibacter</taxon>
    </lineage>
</organism>
<dbReference type="Proteomes" id="UP000460626">
    <property type="component" value="Unassembled WGS sequence"/>
</dbReference>
<dbReference type="EMBL" id="WTYH01000001">
    <property type="protein sequence ID" value="MXO94296.1"/>
    <property type="molecule type" value="Genomic_DNA"/>
</dbReference>
<reference evidence="1 2" key="1">
    <citation type="submission" date="2019-12" db="EMBL/GenBank/DDBJ databases">
        <title>Genomic-based taxomic classification of the family Erythrobacteraceae.</title>
        <authorList>
            <person name="Xu L."/>
        </authorList>
    </citation>
    <scope>NUCLEOTIDE SEQUENCE [LARGE SCALE GENOMIC DNA]</scope>
    <source>
        <strain evidence="1 2">RC4-10-4</strain>
    </source>
</reference>
<dbReference type="OrthoDB" id="7605607at2"/>
<accession>A0A845A561</accession>
<keyword evidence="2" id="KW-1185">Reference proteome</keyword>
<dbReference type="RefSeq" id="WP_131453531.1">
    <property type="nucleotide sequence ID" value="NZ_BMJK01000002.1"/>
</dbReference>
<protein>
    <submittedName>
        <fullName evidence="1">Uncharacterized protein</fullName>
    </submittedName>
</protein>
<sequence length="146" mass="16908">MSKFYVPARVNKAVADKGRWFTVEDEAGIVYGEFKLKFIDQLSQKTARDKKRIYAEKRINNDKENDNTKRAAASLAYISMIDWKLPTDPNDKKAVSPAFTPDDAYEYLQMEEAHIVMIYLADYASNNVYYQEDEDDAGEEETVRKN</sequence>
<comment type="caution">
    <text evidence="1">The sequence shown here is derived from an EMBL/GenBank/DDBJ whole genome shotgun (WGS) entry which is preliminary data.</text>
</comment>
<name>A0A845A561_9SPHN</name>
<gene>
    <name evidence="1" type="ORF">GRI62_11885</name>
</gene>